<protein>
    <submittedName>
        <fullName evidence="7">3',5'-cyclic AMP phosphodiesterase CpdA</fullName>
    </submittedName>
    <submittedName>
        <fullName evidence="6">3',5'-cyclic-nucleotide phosphodiesterase</fullName>
    </submittedName>
</protein>
<comment type="caution">
    <text evidence="6">The sequence shown here is derived from an EMBL/GenBank/DDBJ whole genome shotgun (WGS) entry which is preliminary data.</text>
</comment>
<dbReference type="GO" id="GO:0046872">
    <property type="term" value="F:metal ion binding"/>
    <property type="evidence" value="ECO:0007669"/>
    <property type="project" value="UniProtKB-KW"/>
</dbReference>
<dbReference type="SUPFAM" id="SSF56300">
    <property type="entry name" value="Metallo-dependent phosphatases"/>
    <property type="match status" value="1"/>
</dbReference>
<organism evidence="6 8">
    <name type="scientific">Cryobacterium roopkundense</name>
    <dbReference type="NCBI Taxonomy" id="1001240"/>
    <lineage>
        <taxon>Bacteria</taxon>
        <taxon>Bacillati</taxon>
        <taxon>Actinomycetota</taxon>
        <taxon>Actinomycetes</taxon>
        <taxon>Micrococcales</taxon>
        <taxon>Microbacteriaceae</taxon>
        <taxon>Cryobacterium</taxon>
    </lineage>
</organism>
<dbReference type="Proteomes" id="UP000561726">
    <property type="component" value="Unassembled WGS sequence"/>
</dbReference>
<evidence type="ECO:0000256" key="4">
    <source>
        <dbReference type="ARBA" id="ARBA00025742"/>
    </source>
</evidence>
<evidence type="ECO:0000256" key="2">
    <source>
        <dbReference type="ARBA" id="ARBA00022801"/>
    </source>
</evidence>
<keyword evidence="2" id="KW-0378">Hydrolase</keyword>
<dbReference type="EMBL" id="JACHBQ010000001">
    <property type="protein sequence ID" value="MBB5639817.1"/>
    <property type="molecule type" value="Genomic_DNA"/>
</dbReference>
<dbReference type="Pfam" id="PF00149">
    <property type="entry name" value="Metallophos"/>
    <property type="match status" value="1"/>
</dbReference>
<dbReference type="Gene3D" id="3.60.21.10">
    <property type="match status" value="1"/>
</dbReference>
<dbReference type="GO" id="GO:0004112">
    <property type="term" value="F:cyclic-nucleotide phosphodiesterase activity"/>
    <property type="evidence" value="ECO:0007669"/>
    <property type="project" value="InterPro"/>
</dbReference>
<dbReference type="InterPro" id="IPR029052">
    <property type="entry name" value="Metallo-depent_PP-like"/>
</dbReference>
<dbReference type="RefSeq" id="WP_035835483.1">
    <property type="nucleotide sequence ID" value="NZ_JACHBQ010000001.1"/>
</dbReference>
<evidence type="ECO:0000259" key="5">
    <source>
        <dbReference type="Pfam" id="PF00149"/>
    </source>
</evidence>
<evidence type="ECO:0000256" key="1">
    <source>
        <dbReference type="ARBA" id="ARBA00022723"/>
    </source>
</evidence>
<name>A0A099JNB7_9MICO</name>
<comment type="similarity">
    <text evidence="4">Belongs to the cyclic nucleotide phosphodiesterase class-III family.</text>
</comment>
<feature type="domain" description="Calcineurin-like phosphoesterase" evidence="5">
    <location>
        <begin position="16"/>
        <end position="213"/>
    </location>
</feature>
<dbReference type="InterPro" id="IPR004843">
    <property type="entry name" value="Calcineurin-like_PHP"/>
</dbReference>
<evidence type="ECO:0000256" key="3">
    <source>
        <dbReference type="ARBA" id="ARBA00023004"/>
    </source>
</evidence>
<dbReference type="EMBL" id="JPXF01000012">
    <property type="protein sequence ID" value="KGJ79610.1"/>
    <property type="molecule type" value="Genomic_DNA"/>
</dbReference>
<reference evidence="6 8" key="1">
    <citation type="submission" date="2014-08" db="EMBL/GenBank/DDBJ databases">
        <authorList>
            <person name="Sisinthy S."/>
        </authorList>
    </citation>
    <scope>NUCLEOTIDE SEQUENCE [LARGE SCALE GENOMIC DNA]</scope>
    <source>
        <strain evidence="6 8">RuG17</strain>
    </source>
</reference>
<evidence type="ECO:0000313" key="8">
    <source>
        <dbReference type="Proteomes" id="UP000029864"/>
    </source>
</evidence>
<evidence type="ECO:0000313" key="6">
    <source>
        <dbReference type="EMBL" id="KGJ79610.1"/>
    </source>
</evidence>
<keyword evidence="8" id="KW-1185">Reference proteome</keyword>
<dbReference type="InterPro" id="IPR026575">
    <property type="entry name" value="GpdQ/CpdA-like"/>
</dbReference>
<evidence type="ECO:0000313" key="7">
    <source>
        <dbReference type="EMBL" id="MBB5639817.1"/>
    </source>
</evidence>
<dbReference type="PANTHER" id="PTHR42988:SF2">
    <property type="entry name" value="CYCLIC NUCLEOTIDE PHOSPHODIESTERASE CBUA0032-RELATED"/>
    <property type="match status" value="1"/>
</dbReference>
<sequence>MSIRTAEYPRPDHFLLHLSDTHLLAGGNRLYGSVDVDAHLRGLFAEVEASGARPEAIVFTGDLADKGEPGAYERLREIVDPVAARLGARVIWVMGNHDDRAAFRTGLLDQPPGQAPLDEPVNRVFELNGLRLITLDSSVPGHHYGEISPESLAWLAHELRVPAPDGTILAMHHPPVPSVLDLAVSVELRNQHPLAEVLRGTDVRSIIAGHLHYSSTATFAGIPVSVASATCYTQDLNVPVGGTLGRDGARAFNLVHVFPDTVLHSVVPLGSYPTLDYIDAAESQRRLRESEIVVTPSGTVPAWREPPLTRPIPVLSS</sequence>
<keyword evidence="3" id="KW-0408">Iron</keyword>
<dbReference type="InterPro" id="IPR050884">
    <property type="entry name" value="CNP_phosphodiesterase-III"/>
</dbReference>
<dbReference type="eggNOG" id="COG1409">
    <property type="taxonomic scope" value="Bacteria"/>
</dbReference>
<dbReference type="PANTHER" id="PTHR42988">
    <property type="entry name" value="PHOSPHOHYDROLASE"/>
    <property type="match status" value="1"/>
</dbReference>
<keyword evidence="1" id="KW-0479">Metal-binding</keyword>
<proteinExistence type="inferred from homology"/>
<dbReference type="STRING" id="1001240.GY21_04545"/>
<reference evidence="7 9" key="2">
    <citation type="submission" date="2020-08" db="EMBL/GenBank/DDBJ databases">
        <title>Sequencing the genomes of 1000 actinobacteria strains.</title>
        <authorList>
            <person name="Klenk H.-P."/>
        </authorList>
    </citation>
    <scope>NUCLEOTIDE SEQUENCE [LARGE SCALE GENOMIC DNA]</scope>
    <source>
        <strain evidence="7 9">DSM 21065</strain>
    </source>
</reference>
<gene>
    <name evidence="7" type="ORF">BJ997_000365</name>
    <name evidence="6" type="ORF">GY21_04545</name>
</gene>
<dbReference type="Proteomes" id="UP000029864">
    <property type="component" value="Unassembled WGS sequence"/>
</dbReference>
<dbReference type="AlphaFoldDB" id="A0A099JNB7"/>
<accession>A0A099JNB7</accession>
<evidence type="ECO:0000313" key="9">
    <source>
        <dbReference type="Proteomes" id="UP000561726"/>
    </source>
</evidence>
<dbReference type="OrthoDB" id="5241795at2"/>
<dbReference type="CDD" id="cd07402">
    <property type="entry name" value="MPP_GpdQ"/>
    <property type="match status" value="1"/>
</dbReference>